<proteinExistence type="predicted"/>
<sequence length="712" mass="77650">MQSAERTRVFSTSLLVRRSRTETLQKEADRHVVAPMARTKQTARKCSGGGSRFRRSPPPLVASDSRPTGKAYLEVLRQLEQSQSPVSSEHVTGVVAGVIEQSVSDARTALPDLGPDLLQRIFAKVGPHPKDLVPLGAVSKEWRQVLNESTWKELCLEHAGGLIEELGYSNKADGPLGGWAGLYKVLVYCPGCHLPTFEPVLQAEALREDYNWTHGRGHVEAAPKGFCKGKEAKEALYLATSDEVVISRLCSHRQAVEMCDADEASAPPILACRGFVKSFESSKLAQMSGAAAFLSKSIEAAGAASGPAESPRKGSDLEGAAITSNVEGMVDKEDLDEEDSNAFDIDDSEEYSFGDEDEGRSEGEASSDLEEAKELGPPCLYCSSPIFALPRKAFDPLSHVDYDELLSESFCDAYDRHEDGDDSEEDERDDTKFVLASGFVCLSGHIVLGMAGYPKLVALGVPHSGEALKLPRPQAIEFLLKFLVGKRGPESPVGIVDVLEAKVPASLLEVVQDFVLTGSPGFVECERSIFDAFEAVDRKEEEAMACRNRRQVVDEALRGAGVGYPLWQNLPKDLSNTLKAHVETGNPSLAECNSLILEERETIKQEEERTRALELRMKTISEALRQAGFDSQYHLVPHQQSLRAYIDDPGSITVEEVVAQQRDVRVQSGNCIGVTDGRLCGNKAALACSNKRCGNCCRKLVEPCRTAKHRKS</sequence>
<evidence type="ECO:0000256" key="1">
    <source>
        <dbReference type="SAM" id="Coils"/>
    </source>
</evidence>
<feature type="region of interest" description="Disordered" evidence="2">
    <location>
        <begin position="38"/>
        <end position="66"/>
    </location>
</feature>
<dbReference type="SUPFAM" id="SSF81383">
    <property type="entry name" value="F-box domain"/>
    <property type="match status" value="1"/>
</dbReference>
<dbReference type="PANTHER" id="PTHR31348">
    <property type="entry name" value="EID1-LIKE F-BOX PROTEIN 2-RELATED"/>
    <property type="match status" value="1"/>
</dbReference>
<feature type="coiled-coil region" evidence="1">
    <location>
        <begin position="589"/>
        <end position="623"/>
    </location>
</feature>
<dbReference type="InterPro" id="IPR001810">
    <property type="entry name" value="F-box_dom"/>
</dbReference>
<keyword evidence="5" id="KW-1185">Reference proteome</keyword>
<dbReference type="CDD" id="cd09917">
    <property type="entry name" value="F-box_SF"/>
    <property type="match status" value="1"/>
</dbReference>
<feature type="region of interest" description="Disordered" evidence="2">
    <location>
        <begin position="324"/>
        <end position="370"/>
    </location>
</feature>
<protein>
    <submittedName>
        <fullName evidence="4">F-box family protein</fullName>
    </submittedName>
</protein>
<evidence type="ECO:0000256" key="2">
    <source>
        <dbReference type="SAM" id="MobiDB-lite"/>
    </source>
</evidence>
<accession>A0A1Y1ICD7</accession>
<dbReference type="Proteomes" id="UP000054558">
    <property type="component" value="Unassembled WGS sequence"/>
</dbReference>
<dbReference type="InterPro" id="IPR036047">
    <property type="entry name" value="F-box-like_dom_sf"/>
</dbReference>
<name>A0A1Y1ICD7_KLENI</name>
<keyword evidence="1" id="KW-0175">Coiled coil</keyword>
<dbReference type="OrthoDB" id="730977at2759"/>
<reference evidence="4 5" key="1">
    <citation type="journal article" date="2014" name="Nat. Commun.">
        <title>Klebsormidium flaccidum genome reveals primary factors for plant terrestrial adaptation.</title>
        <authorList>
            <person name="Hori K."/>
            <person name="Maruyama F."/>
            <person name="Fujisawa T."/>
            <person name="Togashi T."/>
            <person name="Yamamoto N."/>
            <person name="Seo M."/>
            <person name="Sato S."/>
            <person name="Yamada T."/>
            <person name="Mori H."/>
            <person name="Tajima N."/>
            <person name="Moriyama T."/>
            <person name="Ikeuchi M."/>
            <person name="Watanabe M."/>
            <person name="Wada H."/>
            <person name="Kobayashi K."/>
            <person name="Saito M."/>
            <person name="Masuda T."/>
            <person name="Sasaki-Sekimoto Y."/>
            <person name="Mashiguchi K."/>
            <person name="Awai K."/>
            <person name="Shimojima M."/>
            <person name="Masuda S."/>
            <person name="Iwai M."/>
            <person name="Nobusawa T."/>
            <person name="Narise T."/>
            <person name="Kondo S."/>
            <person name="Saito H."/>
            <person name="Sato R."/>
            <person name="Murakawa M."/>
            <person name="Ihara Y."/>
            <person name="Oshima-Yamada Y."/>
            <person name="Ohtaka K."/>
            <person name="Satoh M."/>
            <person name="Sonobe K."/>
            <person name="Ishii M."/>
            <person name="Ohtani R."/>
            <person name="Kanamori-Sato M."/>
            <person name="Honoki R."/>
            <person name="Miyazaki D."/>
            <person name="Mochizuki H."/>
            <person name="Umetsu J."/>
            <person name="Higashi K."/>
            <person name="Shibata D."/>
            <person name="Kamiya Y."/>
            <person name="Sato N."/>
            <person name="Nakamura Y."/>
            <person name="Tabata S."/>
            <person name="Ida S."/>
            <person name="Kurokawa K."/>
            <person name="Ohta H."/>
        </authorList>
    </citation>
    <scope>NUCLEOTIDE SEQUENCE [LARGE SCALE GENOMIC DNA]</scope>
    <source>
        <strain evidence="4 5">NIES-2285</strain>
    </source>
</reference>
<evidence type="ECO:0000313" key="5">
    <source>
        <dbReference type="Proteomes" id="UP000054558"/>
    </source>
</evidence>
<feature type="compositionally biased region" description="Acidic residues" evidence="2">
    <location>
        <begin position="333"/>
        <end position="370"/>
    </location>
</feature>
<gene>
    <name evidence="4" type="ORF">KFL_003660120</name>
</gene>
<feature type="domain" description="F-box" evidence="3">
    <location>
        <begin position="115"/>
        <end position="156"/>
    </location>
</feature>
<dbReference type="Pfam" id="PF12937">
    <property type="entry name" value="F-box-like"/>
    <property type="match status" value="1"/>
</dbReference>
<dbReference type="PANTHER" id="PTHR31348:SF4">
    <property type="entry name" value="PHYTOCHROME A-ASSOCIATED F-BOX PROTEIN"/>
    <property type="match status" value="1"/>
</dbReference>
<evidence type="ECO:0000313" key="4">
    <source>
        <dbReference type="EMBL" id="GAQ87632.1"/>
    </source>
</evidence>
<dbReference type="AlphaFoldDB" id="A0A1Y1ICD7"/>
<dbReference type="InterPro" id="IPR040267">
    <property type="entry name" value="EID1-like"/>
</dbReference>
<organism evidence="4 5">
    <name type="scientific">Klebsormidium nitens</name>
    <name type="common">Green alga</name>
    <name type="synonym">Ulothrix nitens</name>
    <dbReference type="NCBI Taxonomy" id="105231"/>
    <lineage>
        <taxon>Eukaryota</taxon>
        <taxon>Viridiplantae</taxon>
        <taxon>Streptophyta</taxon>
        <taxon>Klebsormidiophyceae</taxon>
        <taxon>Klebsormidiales</taxon>
        <taxon>Klebsormidiaceae</taxon>
        <taxon>Klebsormidium</taxon>
    </lineage>
</organism>
<evidence type="ECO:0000259" key="3">
    <source>
        <dbReference type="Pfam" id="PF12937"/>
    </source>
</evidence>
<dbReference type="EMBL" id="DF237315">
    <property type="protein sequence ID" value="GAQ87632.1"/>
    <property type="molecule type" value="Genomic_DNA"/>
</dbReference>